<keyword evidence="1" id="KW-0378">Hydrolase</keyword>
<accession>A0ACD5H1X6</accession>
<reference evidence="1 2" key="1">
    <citation type="journal article" date="2016" name="Genome Announc.">
        <title>Draft Genome Sequence of the Thermotolerant Cyanobacterium Desertifilum sp. IPPAS B-1220.</title>
        <authorList>
            <person name="Mironov K.S."/>
            <person name="Sinetova M.A."/>
            <person name="Bolatkhan K."/>
            <person name="Zayadan B.K."/>
            <person name="Ustinova V.V."/>
            <person name="Kupriyanova E.V."/>
            <person name="Skrypnik A.N."/>
            <person name="Gogoleva N.E."/>
            <person name="Gogolev Y.V."/>
            <person name="Los D.A."/>
        </authorList>
    </citation>
    <scope>NUCLEOTIDE SEQUENCE [LARGE SCALE GENOMIC DNA]</scope>
    <source>
        <strain evidence="1 2">IPPAS B-1220</strain>
    </source>
</reference>
<gene>
    <name evidence="1" type="ORF">BH720_021120</name>
</gene>
<proteinExistence type="predicted"/>
<dbReference type="Proteomes" id="UP000095472">
    <property type="component" value="Chromosome"/>
</dbReference>
<organism evidence="1 2">
    <name type="scientific">Desertifilum tharense IPPAS B-1220</name>
    <dbReference type="NCBI Taxonomy" id="1781255"/>
    <lineage>
        <taxon>Bacteria</taxon>
        <taxon>Bacillati</taxon>
        <taxon>Cyanobacteriota</taxon>
        <taxon>Cyanophyceae</taxon>
        <taxon>Desertifilales</taxon>
        <taxon>Desertifilaceae</taxon>
        <taxon>Desertifilum</taxon>
    </lineage>
</organism>
<evidence type="ECO:0000313" key="2">
    <source>
        <dbReference type="Proteomes" id="UP000095472"/>
    </source>
</evidence>
<dbReference type="EMBL" id="CP182909">
    <property type="protein sequence ID" value="XPM67228.1"/>
    <property type="molecule type" value="Genomic_DNA"/>
</dbReference>
<protein>
    <submittedName>
        <fullName evidence="1">Alpha/beta fold hydrolase</fullName>
    </submittedName>
</protein>
<name>A0ACD5H1X6_9CYAN</name>
<evidence type="ECO:0000313" key="1">
    <source>
        <dbReference type="EMBL" id="XPM67228.1"/>
    </source>
</evidence>
<sequence length="296" mass="33249">MGAQRDWAWRGWQVRYTYIRSTAAATNPPLLFLHGFGSALGQWRYNLHPLSESHTVYAMDLLGFGASEKAPAEYGVTLWMEQVYDFWRTWIRTPVILVGHSLGALVAIATVAAYPEMVGGLILLTIPASRQEVLPAKLQPLVGSLESFFASPLLLRPLFQLITRKPGIIRSVLKKIYVNPEVVNEELVALFTTPPLDRGTAGVFCRLSKARTRRDFAPNVKDLLPQITSPTLVLWGQQDKVIPIAWGRQLTEHSPHLKLVEIEDAGHCPYDEHPERVNQEIAHWLKKYGSGECSYA</sequence>
<keyword evidence="2" id="KW-1185">Reference proteome</keyword>